<dbReference type="Proteomes" id="UP000293360">
    <property type="component" value="Unassembled WGS sequence"/>
</dbReference>
<organism evidence="2 3">
    <name type="scientific">Monosporascus ibericus</name>
    <dbReference type="NCBI Taxonomy" id="155417"/>
    <lineage>
        <taxon>Eukaryota</taxon>
        <taxon>Fungi</taxon>
        <taxon>Dikarya</taxon>
        <taxon>Ascomycota</taxon>
        <taxon>Pezizomycotina</taxon>
        <taxon>Sordariomycetes</taxon>
        <taxon>Xylariomycetidae</taxon>
        <taxon>Xylariales</taxon>
        <taxon>Xylariales incertae sedis</taxon>
        <taxon>Monosporascus</taxon>
    </lineage>
</organism>
<dbReference type="EMBL" id="QJNU01000118">
    <property type="protein sequence ID" value="RYP06728.1"/>
    <property type="molecule type" value="Genomic_DNA"/>
</dbReference>
<gene>
    <name evidence="2" type="ORF">DL764_002980</name>
</gene>
<dbReference type="AlphaFoldDB" id="A0A4Q4TJH7"/>
<proteinExistence type="predicted"/>
<protein>
    <submittedName>
        <fullName evidence="2">Uncharacterized protein</fullName>
    </submittedName>
</protein>
<name>A0A4Q4TJH7_9PEZI</name>
<comment type="caution">
    <text evidence="2">The sequence shown here is derived from an EMBL/GenBank/DDBJ whole genome shotgun (WGS) entry which is preliminary data.</text>
</comment>
<evidence type="ECO:0000313" key="2">
    <source>
        <dbReference type="EMBL" id="RYP06728.1"/>
    </source>
</evidence>
<dbReference type="STRING" id="155417.A0A4Q4TJH7"/>
<feature type="region of interest" description="Disordered" evidence="1">
    <location>
        <begin position="1"/>
        <end position="106"/>
    </location>
</feature>
<evidence type="ECO:0000313" key="3">
    <source>
        <dbReference type="Proteomes" id="UP000293360"/>
    </source>
</evidence>
<accession>A0A4Q4TJH7</accession>
<evidence type="ECO:0000256" key="1">
    <source>
        <dbReference type="SAM" id="MobiDB-lite"/>
    </source>
</evidence>
<keyword evidence="3" id="KW-1185">Reference proteome</keyword>
<sequence>MAEDHLVRGLPQRNSQADDTQYPPAPGEEDDRSRAIPYHPRPQMATGPVTLPSIQDPHGAYGPSSGRGWDARAGSYGPSPGSTNGYPPPGSGPRNTSYSPSPGGIIHTAMHTHQIEAIQDLILPTMPVARLGVPL</sequence>
<reference evidence="2 3" key="1">
    <citation type="submission" date="2018-06" db="EMBL/GenBank/DDBJ databases">
        <title>Complete Genomes of Monosporascus.</title>
        <authorList>
            <person name="Robinson A.J."/>
            <person name="Natvig D.O."/>
        </authorList>
    </citation>
    <scope>NUCLEOTIDE SEQUENCE [LARGE SCALE GENOMIC DNA]</scope>
    <source>
        <strain evidence="2 3">CBS 110550</strain>
    </source>
</reference>
<dbReference type="OrthoDB" id="4727376at2759"/>